<gene>
    <name evidence="1" type="ORF">PsorP6_012298</name>
</gene>
<organism evidence="1 2">
    <name type="scientific">Peronosclerospora sorghi</name>
    <dbReference type="NCBI Taxonomy" id="230839"/>
    <lineage>
        <taxon>Eukaryota</taxon>
        <taxon>Sar</taxon>
        <taxon>Stramenopiles</taxon>
        <taxon>Oomycota</taxon>
        <taxon>Peronosporomycetes</taxon>
        <taxon>Peronosporales</taxon>
        <taxon>Peronosporaceae</taxon>
        <taxon>Peronosclerospora</taxon>
    </lineage>
</organism>
<comment type="caution">
    <text evidence="1">The sequence shown here is derived from an EMBL/GenBank/DDBJ whole genome shotgun (WGS) entry which is preliminary data.</text>
</comment>
<reference evidence="1 2" key="1">
    <citation type="journal article" date="2022" name="bioRxiv">
        <title>The genome of the oomycete Peronosclerospora sorghi, a cosmopolitan pathogen of maize and sorghum, is inflated with dispersed pseudogenes.</title>
        <authorList>
            <person name="Fletcher K."/>
            <person name="Martin F."/>
            <person name="Isakeit T."/>
            <person name="Cavanaugh K."/>
            <person name="Magill C."/>
            <person name="Michelmore R."/>
        </authorList>
    </citation>
    <scope>NUCLEOTIDE SEQUENCE [LARGE SCALE GENOMIC DNA]</scope>
    <source>
        <strain evidence="1">P6</strain>
    </source>
</reference>
<dbReference type="Proteomes" id="UP001163321">
    <property type="component" value="Chromosome 13"/>
</dbReference>
<proteinExistence type="predicted"/>
<dbReference type="EMBL" id="CM047592">
    <property type="protein sequence ID" value="KAI9917572.1"/>
    <property type="molecule type" value="Genomic_DNA"/>
</dbReference>
<sequence>MRQELLDLLLRARQAAEEPKVALLAQLTKQQFPQRYPELLPDLLHVWQSGSSDHVKLVLLILRLEAEYCVSSLFNTSILATRRKEIVKGLNVCLPQLVPVVYHELEKQYALCKTQATTRAKYLTSRRMMHAILIILKEFLE</sequence>
<evidence type="ECO:0000313" key="2">
    <source>
        <dbReference type="Proteomes" id="UP001163321"/>
    </source>
</evidence>
<name>A0ACC0WFN4_9STRA</name>
<protein>
    <submittedName>
        <fullName evidence="1">Uncharacterized protein</fullName>
    </submittedName>
</protein>
<keyword evidence="2" id="KW-1185">Reference proteome</keyword>
<evidence type="ECO:0000313" key="1">
    <source>
        <dbReference type="EMBL" id="KAI9917572.1"/>
    </source>
</evidence>
<accession>A0ACC0WFN4</accession>